<dbReference type="NCBIfam" id="TIGR04042">
    <property type="entry name" value="MSMEG_0570_fam"/>
    <property type="match status" value="1"/>
</dbReference>
<keyword evidence="2" id="KW-1185">Reference proteome</keyword>
<dbReference type="InterPro" id="IPR023846">
    <property type="entry name" value="CHP04042_MSMEG0570"/>
</dbReference>
<proteinExistence type="predicted"/>
<accession>A0A7X1ND35</accession>
<sequence>MPVMHFKVQWPDGTEANCYSPSTVIREFFVAGQYYALGDFVERAREALHFGSERVREKYGFACSAAMDQLAQIEEQARRFVTDPQAEVKIVELL</sequence>
<name>A0A7X1ND35_9BURK</name>
<reference evidence="1 2" key="1">
    <citation type="submission" date="2019-10" db="EMBL/GenBank/DDBJ databases">
        <title>Paraburkholderia sp. isolated from nodules of Mimosa pudica from Brazilian Atlantic Forest soils.</title>
        <authorList>
            <person name="Paulitsch F."/>
            <person name="Hungria M."/>
            <person name="Dall'Agnol R."/>
        </authorList>
    </citation>
    <scope>NUCLEOTIDE SEQUENCE [LARGE SCALE GENOMIC DNA]</scope>
    <source>
        <strain evidence="1 2">CNPSo 3157</strain>
    </source>
</reference>
<dbReference type="EMBL" id="WHNP01000022">
    <property type="protein sequence ID" value="MPW19705.1"/>
    <property type="molecule type" value="Genomic_DNA"/>
</dbReference>
<comment type="caution">
    <text evidence="1">The sequence shown here is derived from an EMBL/GenBank/DDBJ whole genome shotgun (WGS) entry which is preliminary data.</text>
</comment>
<evidence type="ECO:0000313" key="2">
    <source>
        <dbReference type="Proteomes" id="UP000484381"/>
    </source>
</evidence>
<dbReference type="RefSeq" id="WP_152761988.1">
    <property type="nucleotide sequence ID" value="NZ_WHNP01000022.1"/>
</dbReference>
<gene>
    <name evidence="1" type="ORF">GCT13_23095</name>
</gene>
<evidence type="ECO:0000313" key="1">
    <source>
        <dbReference type="EMBL" id="MPW19705.1"/>
    </source>
</evidence>
<protein>
    <submittedName>
        <fullName evidence="1">MSMEG_0570 family nitrogen starvation response protein</fullName>
    </submittedName>
</protein>
<dbReference type="AlphaFoldDB" id="A0A7X1ND35"/>
<organism evidence="1 2">
    <name type="scientific">Paraburkholderia franconis</name>
    <dbReference type="NCBI Taxonomy" id="2654983"/>
    <lineage>
        <taxon>Bacteria</taxon>
        <taxon>Pseudomonadati</taxon>
        <taxon>Pseudomonadota</taxon>
        <taxon>Betaproteobacteria</taxon>
        <taxon>Burkholderiales</taxon>
        <taxon>Burkholderiaceae</taxon>
        <taxon>Paraburkholderia</taxon>
    </lineage>
</organism>
<dbReference type="Proteomes" id="UP000484381">
    <property type="component" value="Unassembled WGS sequence"/>
</dbReference>